<organism evidence="1 2">
    <name type="scientific">Ambrosia artemisiifolia</name>
    <name type="common">Common ragweed</name>
    <dbReference type="NCBI Taxonomy" id="4212"/>
    <lineage>
        <taxon>Eukaryota</taxon>
        <taxon>Viridiplantae</taxon>
        <taxon>Streptophyta</taxon>
        <taxon>Embryophyta</taxon>
        <taxon>Tracheophyta</taxon>
        <taxon>Spermatophyta</taxon>
        <taxon>Magnoliopsida</taxon>
        <taxon>eudicotyledons</taxon>
        <taxon>Gunneridae</taxon>
        <taxon>Pentapetalae</taxon>
        <taxon>asterids</taxon>
        <taxon>campanulids</taxon>
        <taxon>Asterales</taxon>
        <taxon>Asteraceae</taxon>
        <taxon>Asteroideae</taxon>
        <taxon>Heliantheae alliance</taxon>
        <taxon>Heliantheae</taxon>
        <taxon>Ambrosia</taxon>
    </lineage>
</organism>
<evidence type="ECO:0000313" key="1">
    <source>
        <dbReference type="EMBL" id="KAI7739767.1"/>
    </source>
</evidence>
<name>A0AAD5GEV0_AMBAR</name>
<dbReference type="AlphaFoldDB" id="A0AAD5GEV0"/>
<feature type="non-terminal residue" evidence="1">
    <location>
        <position position="182"/>
    </location>
</feature>
<keyword evidence="2" id="KW-1185">Reference proteome</keyword>
<gene>
    <name evidence="1" type="ORF">M8C21_003632</name>
</gene>
<protein>
    <submittedName>
        <fullName evidence="1">Uncharacterized protein</fullName>
    </submittedName>
</protein>
<evidence type="ECO:0000313" key="2">
    <source>
        <dbReference type="Proteomes" id="UP001206925"/>
    </source>
</evidence>
<sequence length="182" mass="20800">MRTEEENEIVEGRDTLEREEEALPKVYHVWIDKYGYPTGNTKIRTLDSKVYDIKGSKMQAISIKGGNLSAKQRIDFIGYVEEWTPPEPTETKAGLKSKMNLVLIDLEYALHIYYEYVGKSFGALIWCAKVDQGQKLSGFSCRFSKQQQVCENWMEGSGVELIHLAISTPLQIDQPVFENIDL</sequence>
<accession>A0AAD5GEV0</accession>
<dbReference type="Proteomes" id="UP001206925">
    <property type="component" value="Unassembled WGS sequence"/>
</dbReference>
<proteinExistence type="predicted"/>
<dbReference type="EMBL" id="JAMZMK010008570">
    <property type="protein sequence ID" value="KAI7739767.1"/>
    <property type="molecule type" value="Genomic_DNA"/>
</dbReference>
<reference evidence="1" key="1">
    <citation type="submission" date="2022-06" db="EMBL/GenBank/DDBJ databases">
        <title>Uncovering the hologenomic basis of an extraordinary plant invasion.</title>
        <authorList>
            <person name="Bieker V.C."/>
            <person name="Martin M.D."/>
            <person name="Gilbert T."/>
            <person name="Hodgins K."/>
            <person name="Battlay P."/>
            <person name="Petersen B."/>
            <person name="Wilson J."/>
        </authorList>
    </citation>
    <scope>NUCLEOTIDE SEQUENCE</scope>
    <source>
        <strain evidence="1">AA19_3_7</strain>
        <tissue evidence="1">Leaf</tissue>
    </source>
</reference>
<comment type="caution">
    <text evidence="1">The sequence shown here is derived from an EMBL/GenBank/DDBJ whole genome shotgun (WGS) entry which is preliminary data.</text>
</comment>